<feature type="compositionally biased region" description="Polar residues" evidence="1">
    <location>
        <begin position="36"/>
        <end position="54"/>
    </location>
</feature>
<protein>
    <submittedName>
        <fullName evidence="2">Uncharacterized protein</fullName>
    </submittedName>
</protein>
<dbReference type="AlphaFoldDB" id="A0A146G0G4"/>
<evidence type="ECO:0000256" key="1">
    <source>
        <dbReference type="SAM" id="MobiDB-lite"/>
    </source>
</evidence>
<evidence type="ECO:0000313" key="2">
    <source>
        <dbReference type="EMBL" id="GAT31135.1"/>
    </source>
</evidence>
<sequence>MSRPTEKVPEKELEVETLLGRGIISYIFSEGPPGLQSLSAGTTRTTRFPGNYTSEPENTEVRNRNNERRGPSPPELHGARWMDPQFTRSWGPSARSGALSGRTSVALWCNLDVASSTSPCGRRTVAKPSSILASFKEPDVQLHDTYTV</sequence>
<evidence type="ECO:0000313" key="3">
    <source>
        <dbReference type="Proteomes" id="UP000075230"/>
    </source>
</evidence>
<accession>A0A146G0G4</accession>
<dbReference type="Proteomes" id="UP000075230">
    <property type="component" value="Unassembled WGS sequence"/>
</dbReference>
<name>A0A146G0G4_ASPKA</name>
<feature type="region of interest" description="Disordered" evidence="1">
    <location>
        <begin position="34"/>
        <end position="98"/>
    </location>
</feature>
<feature type="compositionally biased region" description="Basic and acidic residues" evidence="1">
    <location>
        <begin position="59"/>
        <end position="70"/>
    </location>
</feature>
<comment type="caution">
    <text evidence="2">The sequence shown here is derived from an EMBL/GenBank/DDBJ whole genome shotgun (WGS) entry which is preliminary data.</text>
</comment>
<proteinExistence type="predicted"/>
<reference evidence="3" key="2">
    <citation type="submission" date="2016-02" db="EMBL/GenBank/DDBJ databases">
        <title>Genome sequencing of Aspergillus luchuensis NBRC 4314.</title>
        <authorList>
            <person name="Yamada O."/>
        </authorList>
    </citation>
    <scope>NUCLEOTIDE SEQUENCE [LARGE SCALE GENOMIC DNA]</scope>
    <source>
        <strain evidence="3">RIB 2604</strain>
    </source>
</reference>
<organism evidence="2 3">
    <name type="scientific">Aspergillus kawachii</name>
    <name type="common">White koji mold</name>
    <name type="synonym">Aspergillus awamori var. kawachi</name>
    <dbReference type="NCBI Taxonomy" id="1069201"/>
    <lineage>
        <taxon>Eukaryota</taxon>
        <taxon>Fungi</taxon>
        <taxon>Dikarya</taxon>
        <taxon>Ascomycota</taxon>
        <taxon>Pezizomycotina</taxon>
        <taxon>Eurotiomycetes</taxon>
        <taxon>Eurotiomycetidae</taxon>
        <taxon>Eurotiales</taxon>
        <taxon>Aspergillaceae</taxon>
        <taxon>Aspergillus</taxon>
        <taxon>Aspergillus subgen. Circumdati</taxon>
    </lineage>
</organism>
<reference evidence="2 3" key="1">
    <citation type="journal article" date="2016" name="DNA Res.">
        <title>Genome sequence of Aspergillus luchuensis NBRC 4314.</title>
        <authorList>
            <person name="Yamada O."/>
            <person name="Machida M."/>
            <person name="Hosoyama A."/>
            <person name="Goto M."/>
            <person name="Takahashi T."/>
            <person name="Futagami T."/>
            <person name="Yamagata Y."/>
            <person name="Takeuchi M."/>
            <person name="Kobayashi T."/>
            <person name="Koike H."/>
            <person name="Abe K."/>
            <person name="Asai K."/>
            <person name="Arita M."/>
            <person name="Fujita N."/>
            <person name="Fukuda K."/>
            <person name="Higa K."/>
            <person name="Horikawa H."/>
            <person name="Ishikawa T."/>
            <person name="Jinno K."/>
            <person name="Kato Y."/>
            <person name="Kirimura K."/>
            <person name="Mizutani O."/>
            <person name="Nakasone K."/>
            <person name="Sano M."/>
            <person name="Shiraishi Y."/>
            <person name="Tsukahara M."/>
            <person name="Gomi K."/>
        </authorList>
    </citation>
    <scope>NUCLEOTIDE SEQUENCE [LARGE SCALE GENOMIC DNA]</scope>
    <source>
        <strain evidence="2 3">RIB 2604</strain>
    </source>
</reference>
<dbReference type="EMBL" id="BCWF01000038">
    <property type="protein sequence ID" value="GAT31135.1"/>
    <property type="molecule type" value="Genomic_DNA"/>
</dbReference>
<gene>
    <name evidence="2" type="ORF">RIB2604_03900720</name>
</gene>